<dbReference type="CDD" id="cd00616">
    <property type="entry name" value="AHBA_syn"/>
    <property type="match status" value="1"/>
</dbReference>
<evidence type="ECO:0000256" key="3">
    <source>
        <dbReference type="RuleBase" id="RU004508"/>
    </source>
</evidence>
<dbReference type="PIRSF" id="PIRSF000390">
    <property type="entry name" value="PLP_StrS"/>
    <property type="match status" value="1"/>
</dbReference>
<dbReference type="InterPro" id="IPR020026">
    <property type="entry name" value="PseC"/>
</dbReference>
<dbReference type="InterPro" id="IPR015422">
    <property type="entry name" value="PyrdxlP-dep_Trfase_small"/>
</dbReference>
<sequence length="392" mass="43992">MIPYGRQNITQTDIDAVTTALTSSNLTQGPQVPLFEQAVLKACGAEFALAVNSATSALHIACLALGLGKGDWLWTTPNTFVASANCGLYCGAQVDFVDIDPLTYNLCPKELENKLITAEQQDKLPKILVPVHFSGQPCDMQAIHKLSQKYGFKIIEDAAHAIGGKYQNEPIGNCKYSDITVFSFHPVKIITTGEGGMAVTNSPKLAEKLNLLRSHGITRDAHLMTEPMDGPWYYQQVDLGYNYRMTDLQAALGVSQMQRLESYVAKRHQLAEQYNDQLTNLPITLPWQHPDSYSGMHLYVIRLQLEKINKTHREVFEALRNAGILVNLHYIPVHTQPYYQAMGFKQGDYPEAEKYYQEAISLPLFPMLTEKEQDTVIETLSQILQNQMHTQL</sequence>
<dbReference type="PANTHER" id="PTHR30244">
    <property type="entry name" value="TRANSAMINASE"/>
    <property type="match status" value="1"/>
</dbReference>
<evidence type="ECO:0000256" key="2">
    <source>
        <dbReference type="ARBA" id="ARBA00037999"/>
    </source>
</evidence>
<evidence type="ECO:0000313" key="5">
    <source>
        <dbReference type="Proteomes" id="UP001156682"/>
    </source>
</evidence>
<dbReference type="Gene3D" id="3.40.640.10">
    <property type="entry name" value="Type I PLP-dependent aspartate aminotransferase-like (Major domain)"/>
    <property type="match status" value="1"/>
</dbReference>
<dbReference type="InterPro" id="IPR015421">
    <property type="entry name" value="PyrdxlP-dep_Trfase_major"/>
</dbReference>
<keyword evidence="5" id="KW-1185">Reference proteome</keyword>
<proteinExistence type="inferred from homology"/>
<dbReference type="EMBL" id="BSOR01000031">
    <property type="protein sequence ID" value="GLR64432.1"/>
    <property type="molecule type" value="Genomic_DNA"/>
</dbReference>
<gene>
    <name evidence="4" type="primary">rkpM</name>
    <name evidence="4" type="ORF">GCM10007878_18700</name>
</gene>
<comment type="caution">
    <text evidence="4">The sequence shown here is derived from an EMBL/GenBank/DDBJ whole genome shotgun (WGS) entry which is preliminary data.</text>
</comment>
<dbReference type="Pfam" id="PF01041">
    <property type="entry name" value="DegT_DnrJ_EryC1"/>
    <property type="match status" value="1"/>
</dbReference>
<dbReference type="Proteomes" id="UP001156682">
    <property type="component" value="Unassembled WGS sequence"/>
</dbReference>
<reference evidence="5" key="1">
    <citation type="journal article" date="2019" name="Int. J. Syst. Evol. Microbiol.">
        <title>The Global Catalogue of Microorganisms (GCM) 10K type strain sequencing project: providing services to taxonomists for standard genome sequencing and annotation.</title>
        <authorList>
            <consortium name="The Broad Institute Genomics Platform"/>
            <consortium name="The Broad Institute Genome Sequencing Center for Infectious Disease"/>
            <person name="Wu L."/>
            <person name="Ma J."/>
        </authorList>
    </citation>
    <scope>NUCLEOTIDE SEQUENCE [LARGE SCALE GENOMIC DNA]</scope>
    <source>
        <strain evidence="5">NBRC 100033</strain>
    </source>
</reference>
<evidence type="ECO:0000256" key="1">
    <source>
        <dbReference type="ARBA" id="ARBA00022898"/>
    </source>
</evidence>
<dbReference type="PANTHER" id="PTHR30244:SF34">
    <property type="entry name" value="DTDP-4-AMINO-4,6-DIDEOXYGALACTOSE TRANSAMINASE"/>
    <property type="match status" value="1"/>
</dbReference>
<dbReference type="Gene3D" id="3.90.1150.10">
    <property type="entry name" value="Aspartate Aminotransferase, domain 1"/>
    <property type="match status" value="1"/>
</dbReference>
<protein>
    <submittedName>
        <fullName evidence="4">UDP-4-amino-4, 6-dideoxy-N-acetyl-beta-L-altrosami ne transaminase</fullName>
    </submittedName>
</protein>
<accession>A0ABQ6A1H6</accession>
<comment type="similarity">
    <text evidence="2 3">Belongs to the DegT/DnrJ/EryC1 family.</text>
</comment>
<dbReference type="RefSeq" id="WP_027851869.1">
    <property type="nucleotide sequence ID" value="NZ_BSOR01000031.1"/>
</dbReference>
<organism evidence="4 5">
    <name type="scientific">Marinospirillum insulare</name>
    <dbReference type="NCBI Taxonomy" id="217169"/>
    <lineage>
        <taxon>Bacteria</taxon>
        <taxon>Pseudomonadati</taxon>
        <taxon>Pseudomonadota</taxon>
        <taxon>Gammaproteobacteria</taxon>
        <taxon>Oceanospirillales</taxon>
        <taxon>Oceanospirillaceae</taxon>
        <taxon>Marinospirillum</taxon>
    </lineage>
</organism>
<evidence type="ECO:0000313" key="4">
    <source>
        <dbReference type="EMBL" id="GLR64432.1"/>
    </source>
</evidence>
<name>A0ABQ6A1H6_9GAMM</name>
<keyword evidence="1 3" id="KW-0663">Pyridoxal phosphate</keyword>
<dbReference type="InterPro" id="IPR000653">
    <property type="entry name" value="DegT/StrS_aminotransferase"/>
</dbReference>
<dbReference type="SUPFAM" id="SSF53383">
    <property type="entry name" value="PLP-dependent transferases"/>
    <property type="match status" value="1"/>
</dbReference>
<dbReference type="NCBIfam" id="TIGR03588">
    <property type="entry name" value="PseC"/>
    <property type="match status" value="1"/>
</dbReference>
<dbReference type="InterPro" id="IPR015424">
    <property type="entry name" value="PyrdxlP-dep_Trfase"/>
</dbReference>